<feature type="compositionally biased region" description="Polar residues" evidence="4">
    <location>
        <begin position="661"/>
        <end position="672"/>
    </location>
</feature>
<organism evidence="5 6">
    <name type="scientific">Mycena albidolilacea</name>
    <dbReference type="NCBI Taxonomy" id="1033008"/>
    <lineage>
        <taxon>Eukaryota</taxon>
        <taxon>Fungi</taxon>
        <taxon>Dikarya</taxon>
        <taxon>Basidiomycota</taxon>
        <taxon>Agaricomycotina</taxon>
        <taxon>Agaricomycetes</taxon>
        <taxon>Agaricomycetidae</taxon>
        <taxon>Agaricales</taxon>
        <taxon>Marasmiineae</taxon>
        <taxon>Mycenaceae</taxon>
        <taxon>Mycena</taxon>
    </lineage>
</organism>
<evidence type="ECO:0000313" key="6">
    <source>
        <dbReference type="Proteomes" id="UP001218218"/>
    </source>
</evidence>
<keyword evidence="6" id="KW-1185">Reference proteome</keyword>
<evidence type="ECO:0000313" key="5">
    <source>
        <dbReference type="EMBL" id="KAJ7347012.1"/>
    </source>
</evidence>
<reference evidence="5" key="1">
    <citation type="submission" date="2023-03" db="EMBL/GenBank/DDBJ databases">
        <title>Massive genome expansion in bonnet fungi (Mycena s.s.) driven by repeated elements and novel gene families across ecological guilds.</title>
        <authorList>
            <consortium name="Lawrence Berkeley National Laboratory"/>
            <person name="Harder C.B."/>
            <person name="Miyauchi S."/>
            <person name="Viragh M."/>
            <person name="Kuo A."/>
            <person name="Thoen E."/>
            <person name="Andreopoulos B."/>
            <person name="Lu D."/>
            <person name="Skrede I."/>
            <person name="Drula E."/>
            <person name="Henrissat B."/>
            <person name="Morin E."/>
            <person name="Kohler A."/>
            <person name="Barry K."/>
            <person name="LaButti K."/>
            <person name="Morin E."/>
            <person name="Salamov A."/>
            <person name="Lipzen A."/>
            <person name="Mereny Z."/>
            <person name="Hegedus B."/>
            <person name="Baldrian P."/>
            <person name="Stursova M."/>
            <person name="Weitz H."/>
            <person name="Taylor A."/>
            <person name="Grigoriev I.V."/>
            <person name="Nagy L.G."/>
            <person name="Martin F."/>
            <person name="Kauserud H."/>
        </authorList>
    </citation>
    <scope>NUCLEOTIDE SEQUENCE</scope>
    <source>
        <strain evidence="5">CBHHK002</strain>
    </source>
</reference>
<accession>A0AAD7A0B0</accession>
<dbReference type="PANTHER" id="PTHR12169:SF2">
    <property type="entry name" value="AFG1P"/>
    <property type="match status" value="1"/>
</dbReference>
<sequence length="672" mass="75482">MLKSSPQTSRSWNLGSNGTLFKLAGTSNRLRNRWQRLAGLVTTRNYKVLLTLSPTTFPEGSHSSSAAAYSALLPQQTDLLERYRGLVSAGKIQYDEDQIRVIMQLRRLQKELVDYSPAMVAPHLLGSPEKSSAWWTDDSLPKPDAPNQSSRALISLRTHAEELAELNSPKGLLLTGPPGSGKSFLVDLWLSCIPTPYKTRKHYSQLALEIYRGVWDETQHRMADSASNHIPSETKHGPWNSGVRDIWRQLIKTGSLPLFWRRGASGCSRSTPTIAFSVARKLILRHWLLVFDEIQLLDISSATLLADVLSWYWRMGGVIVGTSNKIPDDIYKHGVQRERLEPFFEALKVRCPVLTMRSERDWRQHNYNGIDELGRTWLLFGQEGRFVPLLKTFSRLCSILPPSIFKVEPFIEERNQELSVFGRSVRVPWSSGGVAQFTFRELCEESLGSADYLTLAGHFHTIGISNIPILHLAAKNQARRFISLIDALYEARCRVVCLAETTPEELFFPDAPPDENVDVMLAESISETGDGYRPNVSAYNSPSMSRSFNAPEKTIALDTLSIFSGQEEQFAFKRALSRLIEMTSPAYSRDAHWAPLAHRDRTWERNAPGNIPSHAHSRNFDQHHAELDDFAAEAAYLPQNGGTKQDGTNTWGEGAKAYDGKQTNSSSQNGPE</sequence>
<name>A0AAD7A0B0_9AGAR</name>
<evidence type="ECO:0000256" key="4">
    <source>
        <dbReference type="SAM" id="MobiDB-lite"/>
    </source>
</evidence>
<feature type="region of interest" description="Disordered" evidence="4">
    <location>
        <begin position="638"/>
        <end position="672"/>
    </location>
</feature>
<dbReference type="NCBIfam" id="NF040713">
    <property type="entry name" value="ZapE"/>
    <property type="match status" value="1"/>
</dbReference>
<comment type="caution">
    <text evidence="5">The sequence shown here is derived from an EMBL/GenBank/DDBJ whole genome shotgun (WGS) entry which is preliminary data.</text>
</comment>
<keyword evidence="2" id="KW-0547">Nucleotide-binding</keyword>
<evidence type="ECO:0000256" key="2">
    <source>
        <dbReference type="ARBA" id="ARBA00022741"/>
    </source>
</evidence>
<dbReference type="GO" id="GO:0005739">
    <property type="term" value="C:mitochondrion"/>
    <property type="evidence" value="ECO:0007669"/>
    <property type="project" value="TreeGrafter"/>
</dbReference>
<dbReference type="EMBL" id="JARIHO010000020">
    <property type="protein sequence ID" value="KAJ7347012.1"/>
    <property type="molecule type" value="Genomic_DNA"/>
</dbReference>
<dbReference type="PANTHER" id="PTHR12169">
    <property type="entry name" value="ATPASE N2B"/>
    <property type="match status" value="1"/>
</dbReference>
<dbReference type="Gene3D" id="3.40.50.300">
    <property type="entry name" value="P-loop containing nucleotide triphosphate hydrolases"/>
    <property type="match status" value="1"/>
</dbReference>
<dbReference type="InterPro" id="IPR027417">
    <property type="entry name" value="P-loop_NTPase"/>
</dbReference>
<evidence type="ECO:0000256" key="1">
    <source>
        <dbReference type="ARBA" id="ARBA00010322"/>
    </source>
</evidence>
<comment type="similarity">
    <text evidence="1">Belongs to the AFG1 ATPase family.</text>
</comment>
<dbReference type="Pfam" id="PF03969">
    <property type="entry name" value="AFG1_ATPase"/>
    <property type="match status" value="1"/>
</dbReference>
<keyword evidence="3" id="KW-0067">ATP-binding</keyword>
<dbReference type="Proteomes" id="UP001218218">
    <property type="component" value="Unassembled WGS sequence"/>
</dbReference>
<protein>
    <submittedName>
        <fullName evidence="5">AFG1-like ATPase-domain-containing protein</fullName>
    </submittedName>
</protein>
<dbReference type="GO" id="GO:0016887">
    <property type="term" value="F:ATP hydrolysis activity"/>
    <property type="evidence" value="ECO:0007669"/>
    <property type="project" value="InterPro"/>
</dbReference>
<proteinExistence type="inferred from homology"/>
<dbReference type="GO" id="GO:0005524">
    <property type="term" value="F:ATP binding"/>
    <property type="evidence" value="ECO:0007669"/>
    <property type="project" value="UniProtKB-KW"/>
</dbReference>
<dbReference type="InterPro" id="IPR005654">
    <property type="entry name" value="ATPase_AFG1-like"/>
</dbReference>
<dbReference type="AlphaFoldDB" id="A0AAD7A0B0"/>
<feature type="compositionally biased region" description="Polar residues" evidence="4">
    <location>
        <begin position="640"/>
        <end position="651"/>
    </location>
</feature>
<dbReference type="SUPFAM" id="SSF52540">
    <property type="entry name" value="P-loop containing nucleoside triphosphate hydrolases"/>
    <property type="match status" value="1"/>
</dbReference>
<gene>
    <name evidence="5" type="ORF">DFH08DRAFT_924691</name>
</gene>
<evidence type="ECO:0000256" key="3">
    <source>
        <dbReference type="ARBA" id="ARBA00022840"/>
    </source>
</evidence>